<dbReference type="OrthoDB" id="965431at2"/>
<dbReference type="AlphaFoldDB" id="A0A1S2VGX1"/>
<comment type="caution">
    <text evidence="1">The sequence shown here is derived from an EMBL/GenBank/DDBJ whole genome shotgun (WGS) entry which is preliminary data.</text>
</comment>
<evidence type="ECO:0000313" key="2">
    <source>
        <dbReference type="Proteomes" id="UP000181790"/>
    </source>
</evidence>
<evidence type="ECO:0000313" key="1">
    <source>
        <dbReference type="EMBL" id="OIN58017.1"/>
    </source>
</evidence>
<keyword evidence="2" id="KW-1185">Reference proteome</keyword>
<reference evidence="1 2" key="1">
    <citation type="submission" date="2016-10" db="EMBL/GenBank/DDBJ databases">
        <title>Arsenicibacter rosenii gen. nov., sp. nov., an efficient arsenic-methylating bacterium isolated from an arsenic-contaminated paddy soil.</title>
        <authorList>
            <person name="Huang K."/>
        </authorList>
    </citation>
    <scope>NUCLEOTIDE SEQUENCE [LARGE SCALE GENOMIC DNA]</scope>
    <source>
        <strain evidence="1 2">SM-1</strain>
    </source>
</reference>
<dbReference type="Proteomes" id="UP000181790">
    <property type="component" value="Unassembled WGS sequence"/>
</dbReference>
<organism evidence="1 2">
    <name type="scientific">Arsenicibacter rosenii</name>
    <dbReference type="NCBI Taxonomy" id="1750698"/>
    <lineage>
        <taxon>Bacteria</taxon>
        <taxon>Pseudomonadati</taxon>
        <taxon>Bacteroidota</taxon>
        <taxon>Cytophagia</taxon>
        <taxon>Cytophagales</taxon>
        <taxon>Spirosomataceae</taxon>
        <taxon>Arsenicibacter</taxon>
    </lineage>
</organism>
<protein>
    <recommendedName>
        <fullName evidence="3">ACT domain-containing protein</fullName>
    </recommendedName>
</protein>
<evidence type="ECO:0008006" key="3">
    <source>
        <dbReference type="Google" id="ProtNLM"/>
    </source>
</evidence>
<gene>
    <name evidence="1" type="ORF">BLX24_15895</name>
</gene>
<sequence>MEHHTSYQHHVYQILGFDRIGFVGDLTNAIPAGEDYRIMGMQLEGDGVRVKGHVAIAVPGQEKPAGLMQLMRSVPGVVTVKVVS</sequence>
<dbReference type="EMBL" id="MORL01000008">
    <property type="protein sequence ID" value="OIN58017.1"/>
    <property type="molecule type" value="Genomic_DNA"/>
</dbReference>
<dbReference type="Gene3D" id="3.30.70.260">
    <property type="match status" value="1"/>
</dbReference>
<accession>A0A1S2VGX1</accession>
<name>A0A1S2VGX1_9BACT</name>
<proteinExistence type="predicted"/>
<dbReference type="RefSeq" id="WP_071504169.1">
    <property type="nucleotide sequence ID" value="NZ_MORL01000008.1"/>
</dbReference>